<dbReference type="VEuPathDB" id="VectorBase:LOC119187367"/>
<dbReference type="InterPro" id="IPR027805">
    <property type="entry name" value="Transposase_HTH_dom"/>
</dbReference>
<feature type="compositionally biased region" description="Polar residues" evidence="1">
    <location>
        <begin position="52"/>
        <end position="61"/>
    </location>
</feature>
<feature type="domain" description="Transposase Helix-turn-helix" evidence="2">
    <location>
        <begin position="173"/>
        <end position="207"/>
    </location>
</feature>
<organism evidence="3">
    <name type="scientific">Rhipicephalus microplus</name>
    <name type="common">Cattle tick</name>
    <name type="synonym">Boophilus microplus</name>
    <dbReference type="NCBI Taxonomy" id="6941"/>
    <lineage>
        <taxon>Eukaryota</taxon>
        <taxon>Metazoa</taxon>
        <taxon>Ecdysozoa</taxon>
        <taxon>Arthropoda</taxon>
        <taxon>Chelicerata</taxon>
        <taxon>Arachnida</taxon>
        <taxon>Acari</taxon>
        <taxon>Parasitiformes</taxon>
        <taxon>Ixodida</taxon>
        <taxon>Ixodoidea</taxon>
        <taxon>Ixodidae</taxon>
        <taxon>Rhipicephalinae</taxon>
        <taxon>Rhipicephalus</taxon>
        <taxon>Boophilus</taxon>
    </lineage>
</organism>
<feature type="region of interest" description="Disordered" evidence="1">
    <location>
        <begin position="17"/>
        <end position="61"/>
    </location>
</feature>
<dbReference type="EMBL" id="GHWJ01009137">
    <property type="protein sequence ID" value="NOV41874.1"/>
    <property type="molecule type" value="Transcribed_RNA"/>
</dbReference>
<feature type="compositionally biased region" description="Basic and acidic residues" evidence="1">
    <location>
        <begin position="36"/>
        <end position="51"/>
    </location>
</feature>
<dbReference type="PANTHER" id="PTHR23080:SF143">
    <property type="entry name" value="SI:DKEY-56D12.4"/>
    <property type="match status" value="1"/>
</dbReference>
<evidence type="ECO:0000313" key="3">
    <source>
        <dbReference type="EMBL" id="NOV41874.1"/>
    </source>
</evidence>
<evidence type="ECO:0000259" key="2">
    <source>
        <dbReference type="Pfam" id="PF13613"/>
    </source>
</evidence>
<dbReference type="OrthoDB" id="6494693at2759"/>
<dbReference type="AlphaFoldDB" id="A0A6M2D7W4"/>
<dbReference type="PANTHER" id="PTHR23080">
    <property type="entry name" value="THAP DOMAIN PROTEIN"/>
    <property type="match status" value="1"/>
</dbReference>
<sequence>MHHAAYVPTIFPSAYRRTVPFDPSAPTERFQRWQKRPRDQTKSPSEGKVKDTPSSAGGSHQLQLCHDLTDESISLELDESTDDQQGELLRATVKEECQHKDAATSCSTISAKKFPSLLHRAVGPSARVCFLGGFDTVSLTPGAVKDLCGVCDNVFALLLSLLPEVRDKTTDVSLPNKLLIFLFKMKHGLPFSVIAVLFGIHETTASRKWIYKPQMHVIKDTCPECFKINYPDCTVIVDCTEVRTETPSEVRQQHVFRNNAGVLAHVKEGWSGRNVNSNGALRKDSNDGSYQ</sequence>
<proteinExistence type="predicted"/>
<accession>A0A6M2D7W4</accession>
<dbReference type="Pfam" id="PF13613">
    <property type="entry name" value="HTH_Tnp_4"/>
    <property type="match status" value="1"/>
</dbReference>
<reference evidence="3" key="1">
    <citation type="submission" date="2019-09" db="EMBL/GenBank/DDBJ databases">
        <title>Organ-specific transcriptomic study of the physiology of the cattle tick, Rhipicephalus microplus.</title>
        <authorList>
            <person name="Tirloni L."/>
            <person name="Braz G."/>
            <person name="Gandara A.C.P."/>
            <person name="Sabadin G.A."/>
            <person name="da Silva R.M."/>
            <person name="Guizzo M.G."/>
            <person name="Machado J.A."/>
            <person name="Costa E.P."/>
            <person name="Gomes H.F."/>
            <person name="Moraes J."/>
            <person name="Mota M.B.S."/>
            <person name="Mesquita R.D."/>
            <person name="Alvarenga P.H."/>
            <person name="Alves F."/>
            <person name="Seixas A."/>
            <person name="da Fonseca R.N."/>
            <person name="Fogaca A."/>
            <person name="Logullo C."/>
            <person name="Tanaka A."/>
            <person name="Daffre S."/>
            <person name="Termignoni C."/>
            <person name="Vaz I.S.Jr."/>
            <person name="Oliveira P.L."/>
            <person name="Ribeiro J.M."/>
        </authorList>
    </citation>
    <scope>NUCLEOTIDE SEQUENCE</scope>
    <source>
        <strain evidence="3">Porto Alegre</strain>
    </source>
</reference>
<name>A0A6M2D7W4_RHIMP</name>
<protein>
    <recommendedName>
        <fullName evidence="2">Transposase Helix-turn-helix domain-containing protein</fullName>
    </recommendedName>
</protein>
<evidence type="ECO:0000256" key="1">
    <source>
        <dbReference type="SAM" id="MobiDB-lite"/>
    </source>
</evidence>